<keyword evidence="3 5" id="KW-0238">DNA-binding</keyword>
<evidence type="ECO:0000256" key="4">
    <source>
        <dbReference type="ARBA" id="ARBA00023172"/>
    </source>
</evidence>
<feature type="domain" description="Tyr recombinase" evidence="6">
    <location>
        <begin position="181"/>
        <end position="380"/>
    </location>
</feature>
<dbReference type="PROSITE" id="PS51898">
    <property type="entry name" value="TYR_RECOMBINASE"/>
    <property type="match status" value="1"/>
</dbReference>
<dbReference type="InterPro" id="IPR010998">
    <property type="entry name" value="Integrase_recombinase_N"/>
</dbReference>
<accession>A0A1F6G4R2</accession>
<gene>
    <name evidence="8" type="ORF">A2527_14300</name>
</gene>
<evidence type="ECO:0000256" key="3">
    <source>
        <dbReference type="ARBA" id="ARBA00023125"/>
    </source>
</evidence>
<dbReference type="Gene3D" id="1.10.443.10">
    <property type="entry name" value="Intergrase catalytic core"/>
    <property type="match status" value="1"/>
</dbReference>
<dbReference type="InterPro" id="IPR011010">
    <property type="entry name" value="DNA_brk_join_enz"/>
</dbReference>
<evidence type="ECO:0000313" key="9">
    <source>
        <dbReference type="Proteomes" id="UP000178449"/>
    </source>
</evidence>
<dbReference type="GO" id="GO:0015074">
    <property type="term" value="P:DNA integration"/>
    <property type="evidence" value="ECO:0007669"/>
    <property type="project" value="UniProtKB-KW"/>
</dbReference>
<proteinExistence type="inferred from homology"/>
<keyword evidence="4" id="KW-0233">DNA recombination</keyword>
<evidence type="ECO:0008006" key="10">
    <source>
        <dbReference type="Google" id="ProtNLM"/>
    </source>
</evidence>
<comment type="similarity">
    <text evidence="1">Belongs to the 'phage' integrase family.</text>
</comment>
<comment type="caution">
    <text evidence="8">The sequence shown here is derived from an EMBL/GenBank/DDBJ whole genome shotgun (WGS) entry which is preliminary data.</text>
</comment>
<organism evidence="8 9">
    <name type="scientific">Candidatus Lambdaproteobacteria bacterium RIFOXYD2_FULL_50_16</name>
    <dbReference type="NCBI Taxonomy" id="1817772"/>
    <lineage>
        <taxon>Bacteria</taxon>
        <taxon>Pseudomonadati</taxon>
        <taxon>Pseudomonadota</taxon>
        <taxon>Candidatus Lambdaproteobacteria</taxon>
    </lineage>
</organism>
<evidence type="ECO:0000259" key="7">
    <source>
        <dbReference type="PROSITE" id="PS51900"/>
    </source>
</evidence>
<dbReference type="Gene3D" id="1.10.150.130">
    <property type="match status" value="1"/>
</dbReference>
<reference evidence="8 9" key="1">
    <citation type="journal article" date="2016" name="Nat. Commun.">
        <title>Thousands of microbial genomes shed light on interconnected biogeochemical processes in an aquifer system.</title>
        <authorList>
            <person name="Anantharaman K."/>
            <person name="Brown C.T."/>
            <person name="Hug L.A."/>
            <person name="Sharon I."/>
            <person name="Castelle C.J."/>
            <person name="Probst A.J."/>
            <person name="Thomas B.C."/>
            <person name="Singh A."/>
            <person name="Wilkins M.J."/>
            <person name="Karaoz U."/>
            <person name="Brodie E.L."/>
            <person name="Williams K.H."/>
            <person name="Hubbard S.S."/>
            <person name="Banfield J.F."/>
        </authorList>
    </citation>
    <scope>NUCLEOTIDE SEQUENCE [LARGE SCALE GENOMIC DNA]</scope>
</reference>
<dbReference type="InterPro" id="IPR044068">
    <property type="entry name" value="CB"/>
</dbReference>
<dbReference type="InterPro" id="IPR050090">
    <property type="entry name" value="Tyrosine_recombinase_XerCD"/>
</dbReference>
<dbReference type="STRING" id="1817772.A2527_14300"/>
<protein>
    <recommendedName>
        <fullName evidence="10">Tyr recombinase domain-containing protein</fullName>
    </recommendedName>
</protein>
<evidence type="ECO:0000313" key="8">
    <source>
        <dbReference type="EMBL" id="OGG93094.1"/>
    </source>
</evidence>
<dbReference type="InterPro" id="IPR013762">
    <property type="entry name" value="Integrase-like_cat_sf"/>
</dbReference>
<evidence type="ECO:0000256" key="1">
    <source>
        <dbReference type="ARBA" id="ARBA00008857"/>
    </source>
</evidence>
<feature type="domain" description="Core-binding (CB)" evidence="7">
    <location>
        <begin position="80"/>
        <end position="161"/>
    </location>
</feature>
<name>A0A1F6G4R2_9PROT</name>
<dbReference type="PANTHER" id="PTHR30349">
    <property type="entry name" value="PHAGE INTEGRASE-RELATED"/>
    <property type="match status" value="1"/>
</dbReference>
<dbReference type="EMBL" id="MFNE01000053">
    <property type="protein sequence ID" value="OGG93094.1"/>
    <property type="molecule type" value="Genomic_DNA"/>
</dbReference>
<evidence type="ECO:0000256" key="2">
    <source>
        <dbReference type="ARBA" id="ARBA00022908"/>
    </source>
</evidence>
<sequence>MILGRKMVVAQLWEYMVPGQAKPPRRVLCSQEESFTITLPNGKTKRRSAQQRALYLVGLLNQAVADYKKELAEKPKQSCPNISEAFNGWLDQIAATRSAATARTYRRTREKYLAINGDHPLADYSHLQATRFLGSLAEMGLAPRSINKEATQLQAFLSWCFAAGLVLVPARPVPKLRITQREAKVYSLEQALAIDALLVQAVEASRADSDYRQRLALSHLRAWRLLRFTGFRASEVVTLKLSAIRLADGYILLQDNLEMGMEVKGRVEARVPIAQGLLDFLTKDLAARSVGENYYLDRGNGRPLYSSADALSKALLPYKRAAGVDPRIKVLHGLRGGVATWLSQAGAELSTVQKILRHKDLSTTRQYVNADMLDTQAALDKLPKDKI</sequence>
<evidence type="ECO:0000259" key="6">
    <source>
        <dbReference type="PROSITE" id="PS51898"/>
    </source>
</evidence>
<keyword evidence="2" id="KW-0229">DNA integration</keyword>
<dbReference type="GO" id="GO:0003677">
    <property type="term" value="F:DNA binding"/>
    <property type="evidence" value="ECO:0007669"/>
    <property type="project" value="UniProtKB-UniRule"/>
</dbReference>
<evidence type="ECO:0000256" key="5">
    <source>
        <dbReference type="PROSITE-ProRule" id="PRU01248"/>
    </source>
</evidence>
<dbReference type="SUPFAM" id="SSF56349">
    <property type="entry name" value="DNA breaking-rejoining enzymes"/>
    <property type="match status" value="1"/>
</dbReference>
<dbReference type="PANTHER" id="PTHR30349:SF41">
    <property type="entry name" value="INTEGRASE_RECOMBINASE PROTEIN MJ0367-RELATED"/>
    <property type="match status" value="1"/>
</dbReference>
<dbReference type="InterPro" id="IPR002104">
    <property type="entry name" value="Integrase_catalytic"/>
</dbReference>
<dbReference type="PROSITE" id="PS51900">
    <property type="entry name" value="CB"/>
    <property type="match status" value="1"/>
</dbReference>
<dbReference type="Pfam" id="PF00589">
    <property type="entry name" value="Phage_integrase"/>
    <property type="match status" value="1"/>
</dbReference>
<dbReference type="GO" id="GO:0006310">
    <property type="term" value="P:DNA recombination"/>
    <property type="evidence" value="ECO:0007669"/>
    <property type="project" value="UniProtKB-KW"/>
</dbReference>
<dbReference type="AlphaFoldDB" id="A0A1F6G4R2"/>
<dbReference type="Proteomes" id="UP000178449">
    <property type="component" value="Unassembled WGS sequence"/>
</dbReference>